<comment type="caution">
    <text evidence="1">The sequence shown here is derived from an EMBL/GenBank/DDBJ whole genome shotgun (WGS) entry which is preliminary data.</text>
</comment>
<dbReference type="Pfam" id="PF13646">
    <property type="entry name" value="HEAT_2"/>
    <property type="match status" value="1"/>
</dbReference>
<dbReference type="InterPro" id="IPR002110">
    <property type="entry name" value="Ankyrin_rpt"/>
</dbReference>
<dbReference type="STRING" id="66430.ACS04_16865"/>
<organism evidence="1 2">
    <name type="scientific">Streptomyces roseus</name>
    <dbReference type="NCBI Taxonomy" id="66430"/>
    <lineage>
        <taxon>Bacteria</taxon>
        <taxon>Bacillati</taxon>
        <taxon>Actinomycetota</taxon>
        <taxon>Actinomycetes</taxon>
        <taxon>Kitasatosporales</taxon>
        <taxon>Streptomycetaceae</taxon>
        <taxon>Streptomyces</taxon>
    </lineage>
</organism>
<dbReference type="SUPFAM" id="SSF48403">
    <property type="entry name" value="Ankyrin repeat"/>
    <property type="match status" value="1"/>
</dbReference>
<dbReference type="SUPFAM" id="SSF48371">
    <property type="entry name" value="ARM repeat"/>
    <property type="match status" value="1"/>
</dbReference>
<dbReference type="Pfam" id="PF12796">
    <property type="entry name" value="Ank_2"/>
    <property type="match status" value="1"/>
</dbReference>
<evidence type="ECO:0000313" key="2">
    <source>
        <dbReference type="Proteomes" id="UP000035932"/>
    </source>
</evidence>
<dbReference type="Gene3D" id="1.25.40.20">
    <property type="entry name" value="Ankyrin repeat-containing domain"/>
    <property type="match status" value="1"/>
</dbReference>
<reference evidence="1 2" key="1">
    <citation type="submission" date="2015-06" db="EMBL/GenBank/DDBJ databases">
        <title>Recapitulation of the evolution of biosynthetic gene clusters reveals hidden chemical diversity on bacterial genomes.</title>
        <authorList>
            <person name="Cruz-Morales P."/>
            <person name="Martinez-Guerrero C."/>
            <person name="Morales-Escalante M.A."/>
            <person name="Yanez-Guerra L.A."/>
            <person name="Kopp J.F."/>
            <person name="Feldmann J."/>
            <person name="Ramos-Aboites H.E."/>
            <person name="Barona-Gomez F."/>
        </authorList>
    </citation>
    <scope>NUCLEOTIDE SEQUENCE [LARGE SCALE GENOMIC DNA]</scope>
    <source>
        <strain evidence="1 2">ATCC 31245</strain>
    </source>
</reference>
<dbReference type="AlphaFoldDB" id="A0A0J6XR28"/>
<dbReference type="InterPro" id="IPR016024">
    <property type="entry name" value="ARM-type_fold"/>
</dbReference>
<dbReference type="SMART" id="SM00248">
    <property type="entry name" value="ANK"/>
    <property type="match status" value="3"/>
</dbReference>
<dbReference type="EMBL" id="LFML01000063">
    <property type="protein sequence ID" value="KMO96717.1"/>
    <property type="molecule type" value="Genomic_DNA"/>
</dbReference>
<evidence type="ECO:0000313" key="1">
    <source>
        <dbReference type="EMBL" id="KMO96717.1"/>
    </source>
</evidence>
<proteinExistence type="predicted"/>
<name>A0A0J6XR28_9ACTN</name>
<dbReference type="Proteomes" id="UP000035932">
    <property type="component" value="Unassembled WGS sequence"/>
</dbReference>
<dbReference type="InterPro" id="IPR011989">
    <property type="entry name" value="ARM-like"/>
</dbReference>
<keyword evidence="2" id="KW-1185">Reference proteome</keyword>
<gene>
    <name evidence="1" type="ORF">ACS04_16865</name>
</gene>
<protein>
    <submittedName>
        <fullName evidence="1">Uncharacterized protein</fullName>
    </submittedName>
</protein>
<dbReference type="InterPro" id="IPR036770">
    <property type="entry name" value="Ankyrin_rpt-contain_sf"/>
</dbReference>
<dbReference type="PATRIC" id="fig|66430.4.peg.6063"/>
<accession>A0A0J6XR28</accession>
<dbReference type="Gene3D" id="1.25.10.10">
    <property type="entry name" value="Leucine-rich Repeat Variant"/>
    <property type="match status" value="1"/>
</dbReference>
<sequence>MLGAGSDPDAVGEDGLPVLCAAVAAGEGEIAGALLGAGADPGAADADGVPILCAAVAAFAYKTVAALVEAGADPDLGLPDGTTPLLRAVEGGSPAVVSALLWSRDLRAPGARLAPPVRERLLAAARDWYETGAEAELRRRTGATGPARTATVDDEWCEVEQVTLGGRTVRAGHGAVLTTLESAFGLPAPPAELVARAVRHPDSAHADWAASLFDLRNRPGEEARDTVTALRHHPSPHHRRFAADWLGPRPSFTDTDAYPHHEDDRDLLAAWAETETDAVVLAQLLWALTEHAEEHPRLEAVGLRYADHPDPRVRRKVPDCLGRHDGPLTARVAGVLGVLTRDPDDEVRFGAACALLAAGREGREGDEDRDGPRAVVRRLARDPHSPVRGGAAEVLAESGDRTADATEVLLALLDTGDRILRLIGAYGLARRDHPYTPQAYARVEELGPIHQPDHRSFALDDWHRRNGGKR</sequence>